<dbReference type="SUPFAM" id="SSF55681">
    <property type="entry name" value="Class II aaRS and biotin synthetases"/>
    <property type="match status" value="1"/>
</dbReference>
<keyword evidence="12" id="KW-1185">Reference proteome</keyword>
<dbReference type="InterPro" id="IPR050062">
    <property type="entry name" value="Pro-tRNA_synthetase"/>
</dbReference>
<dbReference type="PRINTS" id="PR01046">
    <property type="entry name" value="TRNASYNTHPRO"/>
</dbReference>
<evidence type="ECO:0000256" key="3">
    <source>
        <dbReference type="ARBA" id="ARBA00022598"/>
    </source>
</evidence>
<evidence type="ECO:0000256" key="8">
    <source>
        <dbReference type="ARBA" id="ARBA00029731"/>
    </source>
</evidence>
<keyword evidence="3" id="KW-0436">Ligase</keyword>
<comment type="caution">
    <text evidence="11">The sequence shown here is derived from an EMBL/GenBank/DDBJ whole genome shotgun (WGS) entry which is preliminary data.</text>
</comment>
<evidence type="ECO:0000256" key="7">
    <source>
        <dbReference type="ARBA" id="ARBA00023146"/>
    </source>
</evidence>
<evidence type="ECO:0000256" key="1">
    <source>
        <dbReference type="ARBA" id="ARBA00008226"/>
    </source>
</evidence>
<protein>
    <recommendedName>
        <fullName evidence="2">proline--tRNA ligase</fullName>
        <ecNumber evidence="2">6.1.1.15</ecNumber>
    </recommendedName>
    <alternativeName>
        <fullName evidence="8">Prolyl-tRNA synthetase</fullName>
    </alternativeName>
</protein>
<keyword evidence="7" id="KW-0030">Aminoacyl-tRNA synthetase</keyword>
<evidence type="ECO:0000259" key="10">
    <source>
        <dbReference type="PROSITE" id="PS50862"/>
    </source>
</evidence>
<dbReference type="InterPro" id="IPR002314">
    <property type="entry name" value="aa-tRNA-synt_IIb"/>
</dbReference>
<dbReference type="InterPro" id="IPR006195">
    <property type="entry name" value="aa-tRNA-synth_II"/>
</dbReference>
<dbReference type="GO" id="GO:0005524">
    <property type="term" value="F:ATP binding"/>
    <property type="evidence" value="ECO:0007669"/>
    <property type="project" value="UniProtKB-KW"/>
</dbReference>
<dbReference type="OrthoDB" id="10267474at2759"/>
<dbReference type="GO" id="GO:0005739">
    <property type="term" value="C:mitochondrion"/>
    <property type="evidence" value="ECO:0007669"/>
    <property type="project" value="TreeGrafter"/>
</dbReference>
<dbReference type="InterPro" id="IPR036621">
    <property type="entry name" value="Anticodon-bd_dom_sf"/>
</dbReference>
<dbReference type="InterPro" id="IPR045864">
    <property type="entry name" value="aa-tRNA-synth_II/BPL/LPL"/>
</dbReference>
<keyword evidence="5" id="KW-0067">ATP-binding</keyword>
<dbReference type="EC" id="6.1.1.15" evidence="2"/>
<dbReference type="InterPro" id="IPR002316">
    <property type="entry name" value="Pro-tRNA-ligase_IIa"/>
</dbReference>
<sequence length="546" mass="58607">AGYIHQSSSGIYTLMPLAQRTMDKIERIIDSEMQAVGGQKLALPSLLTPHNWVKTGRWASTGAELFTLKDRKHATLLLGPTHEEEVTAVVRDMVRGFRQYPLRLYQVTRKFRDEARPRAGLLRAREFVMKDMYSFDVTAERAVGTFYEMEQAYRRCFDRIGVPYRVAEADSGNIGGSLSKEFHFVSPLGEDTLLGCDACGYAANEERAQGRGGQGHDVYLTSVVEGSGGDAVCAGRRVVVVPGGHRPSVLKIGQAWKTAPGQRIELEPASLGSLDGLAALEPPLLPPLVDSSVSPALPPHIASALGGAHNGGEASALAGDWHVAQASDHCAKCPEGTLASQRAIEVGHIFYLGDKYSRAMDLTTLTAEQGRSHVQMGCYGIGVSRILQAAAECCSDGLRGSGLRWPLAIAPFLGVIVPLAGNEHAAGVYGMLGDLVVNGERVFRDNVAVDDRSYLSPGFRLNDAQLLGFPVTVVLGRAFAEKGEAEVQLRLPATMALPATTTTILGVELAHAGSGEYRARVHVGRLGDFLVAALEMATNRKHEGNE</sequence>
<evidence type="ECO:0000256" key="6">
    <source>
        <dbReference type="ARBA" id="ARBA00022917"/>
    </source>
</evidence>
<dbReference type="PANTHER" id="PTHR42753:SF2">
    <property type="entry name" value="PROLINE--TRNA LIGASE"/>
    <property type="match status" value="1"/>
</dbReference>
<dbReference type="PANTHER" id="PTHR42753">
    <property type="entry name" value="MITOCHONDRIAL RIBOSOME PROTEIN L39/PROLYL-TRNA LIGASE FAMILY MEMBER"/>
    <property type="match status" value="1"/>
</dbReference>
<dbReference type="Gene3D" id="3.40.50.800">
    <property type="entry name" value="Anticodon-binding domain"/>
    <property type="match status" value="1"/>
</dbReference>
<dbReference type="PROSITE" id="PS50862">
    <property type="entry name" value="AA_TRNA_LIGASE_II"/>
    <property type="match status" value="1"/>
</dbReference>
<organism evidence="11 12">
    <name type="scientific">Coemansia erecta</name>
    <dbReference type="NCBI Taxonomy" id="147472"/>
    <lineage>
        <taxon>Eukaryota</taxon>
        <taxon>Fungi</taxon>
        <taxon>Fungi incertae sedis</taxon>
        <taxon>Zoopagomycota</taxon>
        <taxon>Kickxellomycotina</taxon>
        <taxon>Kickxellomycetes</taxon>
        <taxon>Kickxellales</taxon>
        <taxon>Kickxellaceae</taxon>
        <taxon>Coemansia</taxon>
    </lineage>
</organism>
<gene>
    <name evidence="11" type="ORF">LPJ53_005826</name>
</gene>
<accession>A0A9W8CND5</accession>
<dbReference type="EMBL" id="JANBOJ010000405">
    <property type="protein sequence ID" value="KAJ1719409.1"/>
    <property type="molecule type" value="Genomic_DNA"/>
</dbReference>
<dbReference type="Pfam" id="PF00587">
    <property type="entry name" value="tRNA-synt_2b"/>
    <property type="match status" value="1"/>
</dbReference>
<keyword evidence="4" id="KW-0547">Nucleotide-binding</keyword>
<keyword evidence="6" id="KW-0648">Protein biosynthesis</keyword>
<evidence type="ECO:0000256" key="4">
    <source>
        <dbReference type="ARBA" id="ARBA00022741"/>
    </source>
</evidence>
<dbReference type="InterPro" id="IPR004154">
    <property type="entry name" value="Anticodon-bd"/>
</dbReference>
<evidence type="ECO:0000313" key="11">
    <source>
        <dbReference type="EMBL" id="KAJ1719409.1"/>
    </source>
</evidence>
<dbReference type="Gene3D" id="3.30.930.10">
    <property type="entry name" value="Bira Bifunctional Protein, Domain 2"/>
    <property type="match status" value="2"/>
</dbReference>
<dbReference type="GO" id="GO:0004827">
    <property type="term" value="F:proline-tRNA ligase activity"/>
    <property type="evidence" value="ECO:0007669"/>
    <property type="project" value="UniProtKB-EC"/>
</dbReference>
<reference evidence="11" key="1">
    <citation type="submission" date="2022-07" db="EMBL/GenBank/DDBJ databases">
        <title>Phylogenomic reconstructions and comparative analyses of Kickxellomycotina fungi.</title>
        <authorList>
            <person name="Reynolds N.K."/>
            <person name="Stajich J.E."/>
            <person name="Barry K."/>
            <person name="Grigoriev I.V."/>
            <person name="Crous P."/>
            <person name="Smith M.E."/>
        </authorList>
    </citation>
    <scope>NUCLEOTIDE SEQUENCE</scope>
    <source>
        <strain evidence="11">NBRC 32514</strain>
    </source>
</reference>
<evidence type="ECO:0000313" key="12">
    <source>
        <dbReference type="Proteomes" id="UP001149813"/>
    </source>
</evidence>
<dbReference type="Pfam" id="PF03129">
    <property type="entry name" value="HGTP_anticodon"/>
    <property type="match status" value="1"/>
</dbReference>
<evidence type="ECO:0000256" key="5">
    <source>
        <dbReference type="ARBA" id="ARBA00022840"/>
    </source>
</evidence>
<feature type="non-terminal residue" evidence="11">
    <location>
        <position position="1"/>
    </location>
</feature>
<proteinExistence type="inferred from homology"/>
<dbReference type="GO" id="GO:0006433">
    <property type="term" value="P:prolyl-tRNA aminoacylation"/>
    <property type="evidence" value="ECO:0007669"/>
    <property type="project" value="InterPro"/>
</dbReference>
<comment type="similarity">
    <text evidence="1">Belongs to the class-II aminoacyl-tRNA synthetase family.</text>
</comment>
<evidence type="ECO:0000256" key="9">
    <source>
        <dbReference type="ARBA" id="ARBA00047671"/>
    </source>
</evidence>
<evidence type="ECO:0000256" key="2">
    <source>
        <dbReference type="ARBA" id="ARBA00012831"/>
    </source>
</evidence>
<dbReference type="Proteomes" id="UP001149813">
    <property type="component" value="Unassembled WGS sequence"/>
</dbReference>
<comment type="catalytic activity">
    <reaction evidence="9">
        <text>tRNA(Pro) + L-proline + ATP = L-prolyl-tRNA(Pro) + AMP + diphosphate</text>
        <dbReference type="Rhea" id="RHEA:14305"/>
        <dbReference type="Rhea" id="RHEA-COMP:9700"/>
        <dbReference type="Rhea" id="RHEA-COMP:9702"/>
        <dbReference type="ChEBI" id="CHEBI:30616"/>
        <dbReference type="ChEBI" id="CHEBI:33019"/>
        <dbReference type="ChEBI" id="CHEBI:60039"/>
        <dbReference type="ChEBI" id="CHEBI:78442"/>
        <dbReference type="ChEBI" id="CHEBI:78532"/>
        <dbReference type="ChEBI" id="CHEBI:456215"/>
        <dbReference type="EC" id="6.1.1.15"/>
    </reaction>
</comment>
<name>A0A9W8CND5_9FUNG</name>
<dbReference type="SUPFAM" id="SSF52954">
    <property type="entry name" value="Class II aaRS ABD-related"/>
    <property type="match status" value="1"/>
</dbReference>
<feature type="domain" description="Aminoacyl-transfer RNA synthetases class-II family profile" evidence="10">
    <location>
        <begin position="24"/>
        <end position="418"/>
    </location>
</feature>
<dbReference type="AlphaFoldDB" id="A0A9W8CND5"/>